<reference evidence="1 2" key="1">
    <citation type="journal article" date="2019" name="J. Basic Microbiol.">
        <title>Complete genome sequence analysis of temperate Erwinia bacteriophages 49 and 59.</title>
        <authorList>
            <person name="Zlatohurska M."/>
            <person name="Gorb T."/>
            <person name="Romaniuk L."/>
            <person name="Korol N."/>
            <person name="Faidiuk Y."/>
            <person name="Kropinski A.M."/>
            <person name="Kushkina A."/>
            <person name="Tovkach F."/>
        </authorList>
    </citation>
    <scope>NUCLEOTIDE SEQUENCE [LARGE SCALE GENOMIC DNA]</scope>
</reference>
<dbReference type="Proteomes" id="UP000305361">
    <property type="component" value="Segment"/>
</dbReference>
<dbReference type="EMBL" id="MH443100">
    <property type="protein sequence ID" value="AXH43457.1"/>
    <property type="molecule type" value="Genomic_DNA"/>
</dbReference>
<name>A0A4Y1NR44_9CAUD</name>
<protein>
    <submittedName>
        <fullName evidence="1">Uncharacterized protein</fullName>
    </submittedName>
</protein>
<evidence type="ECO:0000313" key="2">
    <source>
        <dbReference type="Proteomes" id="UP000305361"/>
    </source>
</evidence>
<organism evidence="1 2">
    <name type="scientific">Erwinia phage vB_EhrS_49</name>
    <dbReference type="NCBI Taxonomy" id="2283026"/>
    <lineage>
        <taxon>Viruses</taxon>
        <taxon>Duplodnaviria</taxon>
        <taxon>Heunggongvirae</taxon>
        <taxon>Uroviricota</taxon>
        <taxon>Caudoviricetes</taxon>
        <taxon>Feofaniavirus</taxon>
        <taxon>Feofaniavirus Eho49</taxon>
    </lineage>
</organism>
<accession>A0A4Y1NR44</accession>
<gene>
    <name evidence="1" type="ORF">MZUP3_420</name>
</gene>
<keyword evidence="2" id="KW-1185">Reference proteome</keyword>
<sequence length="53" mass="6076">MTLADIEADECFISMMKAILPEQMTNELAQQEANADHFTEQQEMMMGVFYEGI</sequence>
<proteinExistence type="predicted"/>
<evidence type="ECO:0000313" key="1">
    <source>
        <dbReference type="EMBL" id="AXH43457.1"/>
    </source>
</evidence>